<evidence type="ECO:0000256" key="1">
    <source>
        <dbReference type="SAM" id="MobiDB-lite"/>
    </source>
</evidence>
<organism evidence="2 3">
    <name type="scientific">Camelina sativa</name>
    <name type="common">False flax</name>
    <name type="synonym">Myagrum sativum</name>
    <dbReference type="NCBI Taxonomy" id="90675"/>
    <lineage>
        <taxon>Eukaryota</taxon>
        <taxon>Viridiplantae</taxon>
        <taxon>Streptophyta</taxon>
        <taxon>Embryophyta</taxon>
        <taxon>Tracheophyta</taxon>
        <taxon>Spermatophyta</taxon>
        <taxon>Magnoliopsida</taxon>
        <taxon>eudicotyledons</taxon>
        <taxon>Gunneridae</taxon>
        <taxon>Pentapetalae</taxon>
        <taxon>rosids</taxon>
        <taxon>malvids</taxon>
        <taxon>Brassicales</taxon>
        <taxon>Brassicaceae</taxon>
        <taxon>Camelineae</taxon>
        <taxon>Camelina</taxon>
    </lineage>
</organism>
<proteinExistence type="predicted"/>
<sequence>MNHVVTSKGKKTTGPWYSINTVVFWLVEETLASTDHLISSCIGAALPRMGYIGPLSIFAFGTKEEHSSIASVPGIFFYESLDNKESTIIQNMLFRMTTHASSLSEEEEKCLMLIIKNPRKDDEILRVLDALESRGFHVLLVQPPHDDDEAQEVLFSSVDSVLQCTRLLDGSSPIDFDDPDSFCYSSQSSWETDYSDTDSDNLDDSTSYTWW</sequence>
<dbReference type="Proteomes" id="UP000694864">
    <property type="component" value="Chromosome 5"/>
</dbReference>
<name>A0ABM1RPX5_CAMSA</name>
<dbReference type="GeneID" id="109132996"/>
<feature type="compositionally biased region" description="Acidic residues" evidence="1">
    <location>
        <begin position="193"/>
        <end position="203"/>
    </location>
</feature>
<keyword evidence="2" id="KW-1185">Reference proteome</keyword>
<reference evidence="3" key="2">
    <citation type="submission" date="2025-08" db="UniProtKB">
        <authorList>
            <consortium name="RefSeq"/>
        </authorList>
    </citation>
    <scope>IDENTIFICATION</scope>
    <source>
        <tissue evidence="3">Leaf</tissue>
    </source>
</reference>
<reference evidence="2" key="1">
    <citation type="journal article" date="2014" name="Nat. Commun.">
        <title>The emerging biofuel crop Camelina sativa retains a highly undifferentiated hexaploid genome structure.</title>
        <authorList>
            <person name="Kagale S."/>
            <person name="Koh C."/>
            <person name="Nixon J."/>
            <person name="Bollina V."/>
            <person name="Clarke W.E."/>
            <person name="Tuteja R."/>
            <person name="Spillane C."/>
            <person name="Robinson S.J."/>
            <person name="Links M.G."/>
            <person name="Clarke C."/>
            <person name="Higgins E.E."/>
            <person name="Huebert T."/>
            <person name="Sharpe A.G."/>
            <person name="Parkin I.A."/>
        </authorList>
    </citation>
    <scope>NUCLEOTIDE SEQUENCE [LARGE SCALE GENOMIC DNA]</scope>
    <source>
        <strain evidence="2">cv. DH55</strain>
    </source>
</reference>
<evidence type="ECO:0000313" key="3">
    <source>
        <dbReference type="RefSeq" id="XP_019101063.1"/>
    </source>
</evidence>
<accession>A0ABM1RPX5</accession>
<evidence type="ECO:0000313" key="2">
    <source>
        <dbReference type="Proteomes" id="UP000694864"/>
    </source>
</evidence>
<gene>
    <name evidence="3" type="primary">LOC109132996</name>
</gene>
<protein>
    <submittedName>
        <fullName evidence="3">Uncharacterized protein LOC109132996</fullName>
    </submittedName>
</protein>
<feature type="region of interest" description="Disordered" evidence="1">
    <location>
        <begin position="189"/>
        <end position="211"/>
    </location>
</feature>
<dbReference type="RefSeq" id="XP_019101063.1">
    <property type="nucleotide sequence ID" value="XM_019245518.1"/>
</dbReference>